<dbReference type="WBParaSite" id="RSKR_0000569900.1">
    <property type="protein sequence ID" value="RSKR_0000569900.1"/>
    <property type="gene ID" value="RSKR_0000569900"/>
</dbReference>
<organism evidence="1 2">
    <name type="scientific">Rhabditophanes sp. KR3021</name>
    <dbReference type="NCBI Taxonomy" id="114890"/>
    <lineage>
        <taxon>Eukaryota</taxon>
        <taxon>Metazoa</taxon>
        <taxon>Ecdysozoa</taxon>
        <taxon>Nematoda</taxon>
        <taxon>Chromadorea</taxon>
        <taxon>Rhabditida</taxon>
        <taxon>Tylenchina</taxon>
        <taxon>Panagrolaimomorpha</taxon>
        <taxon>Strongyloidoidea</taxon>
        <taxon>Alloionematidae</taxon>
        <taxon>Rhabditophanes</taxon>
    </lineage>
</organism>
<name>A0AC35TZA7_9BILA</name>
<protein>
    <submittedName>
        <fullName evidence="2">Secreted protein</fullName>
    </submittedName>
</protein>
<sequence>MQKFALVCLLALAISTVYCGSSSSSGSSEGKRNKKQKDCSEDLVEETGPSGECMLIESLYNCSSQLTDPADILIFNQFIFELNFTLFASNNY</sequence>
<evidence type="ECO:0000313" key="2">
    <source>
        <dbReference type="WBParaSite" id="RSKR_0000569900.1"/>
    </source>
</evidence>
<reference evidence="2" key="1">
    <citation type="submission" date="2016-11" db="UniProtKB">
        <authorList>
            <consortium name="WormBaseParasite"/>
        </authorList>
    </citation>
    <scope>IDENTIFICATION</scope>
    <source>
        <strain evidence="2">KR3021</strain>
    </source>
</reference>
<evidence type="ECO:0000313" key="1">
    <source>
        <dbReference type="Proteomes" id="UP000095286"/>
    </source>
</evidence>
<accession>A0AC35TZA7</accession>
<dbReference type="Proteomes" id="UP000095286">
    <property type="component" value="Unplaced"/>
</dbReference>
<proteinExistence type="predicted"/>